<name>A0A381ZIU5_9ZZZZ</name>
<proteinExistence type="predicted"/>
<feature type="transmembrane region" description="Helical" evidence="1">
    <location>
        <begin position="81"/>
        <end position="102"/>
    </location>
</feature>
<dbReference type="AlphaFoldDB" id="A0A381ZIU5"/>
<evidence type="ECO:0000256" key="1">
    <source>
        <dbReference type="SAM" id="Phobius"/>
    </source>
</evidence>
<sequence>MTTENKMSDEKVKVKETSKEYELSVADLVPAKGEDEATWYNKTAGIMDKFRMVPRLIMLAYIWAFYQSVNWFMGLTDPSNAQAMFISTIVGAGAAFFGLYVGKPGASIPRRK</sequence>
<keyword evidence="1" id="KW-1133">Transmembrane helix</keyword>
<dbReference type="EMBL" id="UINC01021524">
    <property type="protein sequence ID" value="SVA89248.1"/>
    <property type="molecule type" value="Genomic_DNA"/>
</dbReference>
<keyword evidence="1" id="KW-0812">Transmembrane</keyword>
<accession>A0A381ZIU5</accession>
<gene>
    <name evidence="2" type="ORF">METZ01_LOCUS142102</name>
</gene>
<evidence type="ECO:0000313" key="2">
    <source>
        <dbReference type="EMBL" id="SVA89248.1"/>
    </source>
</evidence>
<feature type="transmembrane region" description="Helical" evidence="1">
    <location>
        <begin position="56"/>
        <end position="75"/>
    </location>
</feature>
<keyword evidence="1" id="KW-0472">Membrane</keyword>
<protein>
    <submittedName>
        <fullName evidence="2">Uncharacterized protein</fullName>
    </submittedName>
</protein>
<organism evidence="2">
    <name type="scientific">marine metagenome</name>
    <dbReference type="NCBI Taxonomy" id="408172"/>
    <lineage>
        <taxon>unclassified sequences</taxon>
        <taxon>metagenomes</taxon>
        <taxon>ecological metagenomes</taxon>
    </lineage>
</organism>
<reference evidence="2" key="1">
    <citation type="submission" date="2018-05" db="EMBL/GenBank/DDBJ databases">
        <authorList>
            <person name="Lanie J.A."/>
            <person name="Ng W.-L."/>
            <person name="Kazmierczak K.M."/>
            <person name="Andrzejewski T.M."/>
            <person name="Davidsen T.M."/>
            <person name="Wayne K.J."/>
            <person name="Tettelin H."/>
            <person name="Glass J.I."/>
            <person name="Rusch D."/>
            <person name="Podicherti R."/>
            <person name="Tsui H.-C.T."/>
            <person name="Winkler M.E."/>
        </authorList>
    </citation>
    <scope>NUCLEOTIDE SEQUENCE</scope>
</reference>